<dbReference type="InterPro" id="IPR052553">
    <property type="entry name" value="CbiG_hydrolase"/>
</dbReference>
<protein>
    <submittedName>
        <fullName evidence="2">Cobalamin biosynthesis protein</fullName>
    </submittedName>
</protein>
<evidence type="ECO:0000259" key="1">
    <source>
        <dbReference type="Pfam" id="PF01890"/>
    </source>
</evidence>
<dbReference type="SUPFAM" id="SSF159664">
    <property type="entry name" value="CobE/GbiG C-terminal domain-like"/>
    <property type="match status" value="1"/>
</dbReference>
<dbReference type="Pfam" id="PF01890">
    <property type="entry name" value="CbiG_C"/>
    <property type="match status" value="1"/>
</dbReference>
<comment type="caution">
    <text evidence="2">The sequence shown here is derived from an EMBL/GenBank/DDBJ whole genome shotgun (WGS) entry which is preliminary data.</text>
</comment>
<sequence>MLSHAASAPHTGGGPGDVVVGVGARAGVSTDEVLALVAAVLRQAAAGAGRDLVVVALATVDSKGREPGIVGAAGALGTSLVTFPAERLADVVVPHPSRSAQRAAGTPSVAEAAALAYGQGPLLVPKRTSAGPDGGPGRVTCAVARAG</sequence>
<gene>
    <name evidence="2" type="ORF">OFY01_31190</name>
</gene>
<dbReference type="Gene3D" id="3.30.420.180">
    <property type="entry name" value="CobE/GbiG C-terminal domain"/>
    <property type="match status" value="1"/>
</dbReference>
<name>A0ABT3U484_9ACTN</name>
<dbReference type="Proteomes" id="UP001163064">
    <property type="component" value="Unassembled WGS sequence"/>
</dbReference>
<dbReference type="InterPro" id="IPR002750">
    <property type="entry name" value="CobE/GbiG_C"/>
</dbReference>
<keyword evidence="3" id="KW-1185">Reference proteome</keyword>
<dbReference type="EMBL" id="JAPHNL010000333">
    <property type="protein sequence ID" value="MCX3064145.1"/>
    <property type="molecule type" value="Genomic_DNA"/>
</dbReference>
<dbReference type="PANTHER" id="PTHR37477:SF1">
    <property type="entry name" value="COBALT-PRECORRIN-5A HYDROLASE"/>
    <property type="match status" value="1"/>
</dbReference>
<proteinExistence type="predicted"/>
<reference evidence="2" key="1">
    <citation type="submission" date="2022-10" db="EMBL/GenBank/DDBJ databases">
        <title>Streptomyces beihaiensis sp. nov., a chitin degrading actinobacterium, isolated from shrimp pond soil.</title>
        <authorList>
            <person name="Xie J."/>
            <person name="Shen N."/>
        </authorList>
    </citation>
    <scope>NUCLEOTIDE SEQUENCE</scope>
    <source>
        <strain evidence="2">GXMU-J5</strain>
    </source>
</reference>
<accession>A0ABT3U484</accession>
<evidence type="ECO:0000313" key="2">
    <source>
        <dbReference type="EMBL" id="MCX3064145.1"/>
    </source>
</evidence>
<dbReference type="RefSeq" id="WP_266605666.1">
    <property type="nucleotide sequence ID" value="NZ_JAPHNL010000333.1"/>
</dbReference>
<dbReference type="PANTHER" id="PTHR37477">
    <property type="entry name" value="COBALT-PRECORRIN-5A HYDROLASE"/>
    <property type="match status" value="1"/>
</dbReference>
<organism evidence="2 3">
    <name type="scientific">Streptomyces beihaiensis</name>
    <dbReference type="NCBI Taxonomy" id="2984495"/>
    <lineage>
        <taxon>Bacteria</taxon>
        <taxon>Bacillati</taxon>
        <taxon>Actinomycetota</taxon>
        <taxon>Actinomycetes</taxon>
        <taxon>Kitasatosporales</taxon>
        <taxon>Streptomycetaceae</taxon>
        <taxon>Streptomyces</taxon>
    </lineage>
</organism>
<evidence type="ECO:0000313" key="3">
    <source>
        <dbReference type="Proteomes" id="UP001163064"/>
    </source>
</evidence>
<feature type="domain" description="CobE/GbiG C-terminal" evidence="1">
    <location>
        <begin position="18"/>
        <end position="144"/>
    </location>
</feature>
<dbReference type="InterPro" id="IPR036518">
    <property type="entry name" value="CobE/GbiG_C_sf"/>
</dbReference>